<feature type="transmembrane region" description="Helical" evidence="1">
    <location>
        <begin position="67"/>
        <end position="86"/>
    </location>
</feature>
<evidence type="ECO:0007829" key="4">
    <source>
        <dbReference type="PDB" id="8B6G"/>
    </source>
</evidence>
<dbReference type="EMBL" id="GG662641">
    <property type="protein sequence ID" value="EAR99238.1"/>
    <property type="molecule type" value="Genomic_DNA"/>
</dbReference>
<reference evidence="3" key="1">
    <citation type="journal article" date="2006" name="PLoS Biol.">
        <title>Macronuclear genome sequence of the ciliate Tetrahymena thermophila, a model eukaryote.</title>
        <authorList>
            <person name="Eisen J.A."/>
            <person name="Coyne R.S."/>
            <person name="Wu M."/>
            <person name="Wu D."/>
            <person name="Thiagarajan M."/>
            <person name="Wortman J.R."/>
            <person name="Badger J.H."/>
            <person name="Ren Q."/>
            <person name="Amedeo P."/>
            <person name="Jones K.M."/>
            <person name="Tallon L.J."/>
            <person name="Delcher A.L."/>
            <person name="Salzberg S.L."/>
            <person name="Silva J.C."/>
            <person name="Haas B.J."/>
            <person name="Majoros W.H."/>
            <person name="Farzad M."/>
            <person name="Carlton J.M."/>
            <person name="Smith R.K. Jr."/>
            <person name="Garg J."/>
            <person name="Pearlman R.E."/>
            <person name="Karrer K.M."/>
            <person name="Sun L."/>
            <person name="Manning G."/>
            <person name="Elde N.C."/>
            <person name="Turkewitz A.P."/>
            <person name="Asai D.J."/>
            <person name="Wilkes D.E."/>
            <person name="Wang Y."/>
            <person name="Cai H."/>
            <person name="Collins K."/>
            <person name="Stewart B.A."/>
            <person name="Lee S.R."/>
            <person name="Wilamowska K."/>
            <person name="Weinberg Z."/>
            <person name="Ruzzo W.L."/>
            <person name="Wloga D."/>
            <person name="Gaertig J."/>
            <person name="Frankel J."/>
            <person name="Tsao C.-C."/>
            <person name="Gorovsky M.A."/>
            <person name="Keeling P.J."/>
            <person name="Waller R.F."/>
            <person name="Patron N.J."/>
            <person name="Cherry J.M."/>
            <person name="Stover N.A."/>
            <person name="Krieger C.J."/>
            <person name="del Toro C."/>
            <person name="Ryder H.F."/>
            <person name="Williamson S.C."/>
            <person name="Barbeau R.A."/>
            <person name="Hamilton E.P."/>
            <person name="Orias E."/>
        </authorList>
    </citation>
    <scope>NUCLEOTIDE SEQUENCE [LARGE SCALE GENOMIC DNA]</scope>
    <source>
        <strain evidence="3">SB210</strain>
    </source>
</reference>
<dbReference type="AlphaFoldDB" id="Q23S01"/>
<keyword evidence="1" id="KW-1133">Transmembrane helix</keyword>
<dbReference type="PDB" id="8GZU">
    <property type="method" value="EM"/>
    <property type="resolution" value="4.18 A"/>
    <property type="chains" value="2J/2j=1-103"/>
</dbReference>
<dbReference type="GeneID" id="7844550"/>
<dbReference type="EMDB" id="EMD-15866"/>
<dbReference type="PDB" id="8B6G">
    <property type="method" value="EM"/>
    <property type="resolution" value="3.00 A"/>
    <property type="chains" value="CJ=1-103"/>
</dbReference>
<evidence type="ECO:0000256" key="1">
    <source>
        <dbReference type="SAM" id="Phobius"/>
    </source>
</evidence>
<evidence type="ECO:0007829" key="6">
    <source>
        <dbReference type="PDB" id="8GYM"/>
    </source>
</evidence>
<keyword evidence="1" id="KW-0472">Membrane</keyword>
<evidence type="ECO:0000313" key="3">
    <source>
        <dbReference type="Proteomes" id="UP000009168"/>
    </source>
</evidence>
<proteinExistence type="evidence at protein level"/>
<name>Q23S01_TETTS</name>
<dbReference type="RefSeq" id="XP_001019483.1">
    <property type="nucleotide sequence ID" value="XM_001019483.3"/>
</dbReference>
<accession>Q23S01</accession>
<protein>
    <submittedName>
        <fullName evidence="2">Transmembrane protein, putative</fullName>
    </submittedName>
</protein>
<dbReference type="EMDB" id="EMD-16184"/>
<gene>
    <name evidence="2" type="ORF">TTHERM_00626980</name>
</gene>
<evidence type="ECO:0007829" key="5">
    <source>
        <dbReference type="PDB" id="8BQS"/>
    </source>
</evidence>
<evidence type="ECO:0000313" key="2">
    <source>
        <dbReference type="EMBL" id="EAR99238.1"/>
    </source>
</evidence>
<dbReference type="InParanoid" id="Q23S01"/>
<sequence length="103" mass="11944">MNHSCQKVFEGFVSALYDTSYFFRNFGPFKATIHYATYANYLAQNWAPRVSYIETSTPAYTLAKNKYAVYIVYGLIGGALIHNYMLDNKAAQKSQQYYLKHRD</sequence>
<keyword evidence="3" id="KW-1185">Reference proteome</keyword>
<dbReference type="EMDB" id="EMD-34403"/>
<dbReference type="OMA" id="HYATYAN"/>
<dbReference type="SMR" id="Q23S01"/>
<reference evidence="6 7" key="2">
    <citation type="journal article" date="2023" name="Nat. Commun.">
        <title>Structures of Tetrahymena thermophila respiratory megacomplexes on the tubular mitochondrial cristae.</title>
        <authorList>
            <person name="Han F."/>
            <person name="Hu Y."/>
            <person name="Wu M."/>
            <person name="He Z."/>
            <person name="Tian H."/>
            <person name="Zhou L."/>
        </authorList>
    </citation>
    <scope>STRUCTURE BY ELECTRON MICROSCOPY (2.96 ANGSTROMS)</scope>
</reference>
<dbReference type="Proteomes" id="UP000009168">
    <property type="component" value="Unassembled WGS sequence"/>
</dbReference>
<dbReference type="KEGG" id="tet:TTHERM_00626980"/>
<evidence type="ECO:0007829" key="7">
    <source>
        <dbReference type="PDB" id="8GZU"/>
    </source>
</evidence>
<organism evidence="2 3">
    <name type="scientific">Tetrahymena thermophila (strain SB210)</name>
    <dbReference type="NCBI Taxonomy" id="312017"/>
    <lineage>
        <taxon>Eukaryota</taxon>
        <taxon>Sar</taxon>
        <taxon>Alveolata</taxon>
        <taxon>Ciliophora</taxon>
        <taxon>Intramacronucleata</taxon>
        <taxon>Oligohymenophorea</taxon>
        <taxon>Hymenostomatida</taxon>
        <taxon>Tetrahymenina</taxon>
        <taxon>Tetrahymenidae</taxon>
        <taxon>Tetrahymena</taxon>
    </lineage>
</organism>
<reference evidence="4 5" key="3">
    <citation type="journal article" date="2023" name="Nature">
        <title>Structural basis of mitochondrial membrane bending by the I-II-III&lt;sub&gt;2&lt;/sub&gt;-IV&lt;sub&gt;2&lt;/sub&gt; supercomplex.</title>
        <authorList>
            <person name="Muhleip A."/>
            <person name="Flygaard R.K."/>
            <person name="Baradaran R."/>
            <person name="Haapanen O."/>
            <person name="Gruhl T."/>
            <person name="Tobiasson V."/>
            <person name="Marechal A."/>
            <person name="Sharma V."/>
            <person name="Amunts A."/>
        </authorList>
    </citation>
    <scope>STRUCTURE BY ELECTRON MICROSCOPY (3.00 ANGSTROMS)</scope>
</reference>
<dbReference type="EMDB" id="EMD-34373"/>
<dbReference type="PDB" id="8BQS">
    <property type="method" value="EM"/>
    <property type="resolution" value="2.90 A"/>
    <property type="chains" value="CJ=1-103"/>
</dbReference>
<keyword evidence="4 5" id="KW-0002">3D-structure</keyword>
<dbReference type="PDB" id="8GYM">
    <property type="method" value="EM"/>
    <property type="resolution" value="2.96 A"/>
    <property type="chains" value="2J/2j=1-103"/>
</dbReference>
<dbReference type="HOGENOM" id="CLU_2269228_0_0_1"/>
<keyword evidence="1 2" id="KW-0812">Transmembrane</keyword>